<dbReference type="EMBL" id="JBGMEH010000001">
    <property type="protein sequence ID" value="MFO3715402.1"/>
    <property type="molecule type" value="Genomic_DNA"/>
</dbReference>
<evidence type="ECO:0000313" key="8">
    <source>
        <dbReference type="Proteomes" id="UP001638015"/>
    </source>
</evidence>
<dbReference type="RefSeq" id="WP_394010644.1">
    <property type="nucleotide sequence ID" value="NZ_JBGMEH010000001.1"/>
</dbReference>
<evidence type="ECO:0000256" key="1">
    <source>
        <dbReference type="ARBA" id="ARBA00004651"/>
    </source>
</evidence>
<comment type="caution">
    <text evidence="7">The sequence shown here is derived from an EMBL/GenBank/DDBJ whole genome shotgun (WGS) entry which is preliminary data.</text>
</comment>
<evidence type="ECO:0000313" key="7">
    <source>
        <dbReference type="EMBL" id="MFO3715402.1"/>
    </source>
</evidence>
<evidence type="ECO:0000256" key="6">
    <source>
        <dbReference type="SAM" id="Phobius"/>
    </source>
</evidence>
<keyword evidence="2" id="KW-1003">Cell membrane</keyword>
<keyword evidence="3 6" id="KW-0812">Transmembrane</keyword>
<evidence type="ECO:0000256" key="3">
    <source>
        <dbReference type="ARBA" id="ARBA00022692"/>
    </source>
</evidence>
<reference evidence="7 8" key="1">
    <citation type="journal article" date="2025" name="Anaerobe">
        <title>Description of Anaerococcus kampingiae sp. nov., Anaerococcus groningensis sp. nov., Anaerococcus martiniensis sp. nov., and Anaerococcus cruorum sp. nov., isolated from human clinical specimens.</title>
        <authorList>
            <person name="Boiten K.E."/>
            <person name="Meijer J."/>
            <person name="van Wezel E.M."/>
            <person name="Veloo A.C.M."/>
        </authorList>
    </citation>
    <scope>NUCLEOTIDE SEQUENCE [LARGE SCALE GENOMIC DNA]</scope>
    <source>
        <strain evidence="7 8">ENR1039</strain>
    </source>
</reference>
<gene>
    <name evidence="7" type="ORF">ACCQ40_01205</name>
</gene>
<dbReference type="PANTHER" id="PTHR33931">
    <property type="entry name" value="HOLIN-LIKE PROTEIN CIDA-RELATED"/>
    <property type="match status" value="1"/>
</dbReference>
<protein>
    <submittedName>
        <fullName evidence="7">CidA/LrgA family protein</fullName>
    </submittedName>
</protein>
<organism evidence="7 8">
    <name type="scientific">Anaerococcus cruorum</name>
    <dbReference type="NCBI Taxonomy" id="3115617"/>
    <lineage>
        <taxon>Bacteria</taxon>
        <taxon>Bacillati</taxon>
        <taxon>Bacillota</taxon>
        <taxon>Tissierellia</taxon>
        <taxon>Tissierellales</taxon>
        <taxon>Peptoniphilaceae</taxon>
        <taxon>Anaerococcus</taxon>
    </lineage>
</organism>
<dbReference type="InterPro" id="IPR005538">
    <property type="entry name" value="LrgA/CidA"/>
</dbReference>
<keyword evidence="8" id="KW-1185">Reference proteome</keyword>
<proteinExistence type="predicted"/>
<accession>A0ABW9MU83</accession>
<dbReference type="Pfam" id="PF03788">
    <property type="entry name" value="LrgA"/>
    <property type="match status" value="1"/>
</dbReference>
<keyword evidence="5 6" id="KW-0472">Membrane</keyword>
<feature type="transmembrane region" description="Helical" evidence="6">
    <location>
        <begin position="84"/>
        <end position="110"/>
    </location>
</feature>
<comment type="subcellular location">
    <subcellularLocation>
        <location evidence="1">Cell membrane</location>
        <topology evidence="1">Multi-pass membrane protein</topology>
    </subcellularLocation>
</comment>
<feature type="transmembrane region" description="Helical" evidence="6">
    <location>
        <begin position="7"/>
        <end position="24"/>
    </location>
</feature>
<evidence type="ECO:0000256" key="4">
    <source>
        <dbReference type="ARBA" id="ARBA00022989"/>
    </source>
</evidence>
<sequence>MGFLKQFVILCACLFVGSILKYLIPLPIPETIYGMAILFILFVSKALKTDDVKSASNTILDNMSFLFVPVGVGIIEHFDLFKASFISMFIITLISTAIAMTVTMLVVTLVQKRRKNV</sequence>
<dbReference type="Proteomes" id="UP001638015">
    <property type="component" value="Unassembled WGS sequence"/>
</dbReference>
<evidence type="ECO:0000256" key="2">
    <source>
        <dbReference type="ARBA" id="ARBA00022475"/>
    </source>
</evidence>
<name>A0ABW9MU83_9FIRM</name>
<keyword evidence="4 6" id="KW-1133">Transmembrane helix</keyword>
<dbReference type="PANTHER" id="PTHR33931:SF2">
    <property type="entry name" value="HOLIN-LIKE PROTEIN CIDA"/>
    <property type="match status" value="1"/>
</dbReference>
<evidence type="ECO:0000256" key="5">
    <source>
        <dbReference type="ARBA" id="ARBA00023136"/>
    </source>
</evidence>